<name>A0ABU8YEE0_9MICO</name>
<reference evidence="1 2" key="1">
    <citation type="submission" date="2024-03" db="EMBL/GenBank/DDBJ databases">
        <title>Whole genomes of four grape xylem sap localized bacterial endophytes.</title>
        <authorList>
            <person name="Kumar G."/>
            <person name="Savka M.A."/>
        </authorList>
    </citation>
    <scope>NUCLEOTIDE SEQUENCE [LARGE SCALE GENOMIC DNA]</scope>
    <source>
        <strain evidence="1 2">RIT_GXS8</strain>
    </source>
</reference>
<dbReference type="PANTHER" id="PTHR43736">
    <property type="entry name" value="ADP-RIBOSE PYROPHOSPHATASE"/>
    <property type="match status" value="1"/>
</dbReference>
<dbReference type="Proteomes" id="UP001370299">
    <property type="component" value="Unassembled WGS sequence"/>
</dbReference>
<dbReference type="RefSeq" id="WP_340197746.1">
    <property type="nucleotide sequence ID" value="NZ_JBBKAP010000076.1"/>
</dbReference>
<keyword evidence="2" id="KW-1185">Reference proteome</keyword>
<sequence>MNDAAAAIRDQPLIAIDVVPMSFTAAGGLRVATARRAYAPYAGEQALPGVLLDGTEILADGARRALRAKTGVGPTAVRHLAQVGAFDGPDRDPRSAAISIAFLAVIDPAADSDATWHDVGSLPLGLPFDHDRIVDAALERARVLLWSDLPFTRALLGDPFTTADAARLRIALTGTTPDPGNLNRTLRTNTALARVDATASAGPRGGRPPAAWTWQD</sequence>
<protein>
    <recommendedName>
        <fullName evidence="3">ADP-ribose pyrophosphatase YjhB (NUDIX family)</fullName>
    </recommendedName>
</protein>
<proteinExistence type="predicted"/>
<evidence type="ECO:0000313" key="2">
    <source>
        <dbReference type="Proteomes" id="UP001370299"/>
    </source>
</evidence>
<dbReference type="SUPFAM" id="SSF55811">
    <property type="entry name" value="Nudix"/>
    <property type="match status" value="1"/>
</dbReference>
<dbReference type="InterPro" id="IPR015797">
    <property type="entry name" value="NUDIX_hydrolase-like_dom_sf"/>
</dbReference>
<dbReference type="Gene3D" id="3.90.79.10">
    <property type="entry name" value="Nucleoside Triphosphate Pyrophosphohydrolase"/>
    <property type="match status" value="1"/>
</dbReference>
<organism evidence="1 2">
    <name type="scientific">Curtobacterium citreum</name>
    <dbReference type="NCBI Taxonomy" id="2036"/>
    <lineage>
        <taxon>Bacteria</taxon>
        <taxon>Bacillati</taxon>
        <taxon>Actinomycetota</taxon>
        <taxon>Actinomycetes</taxon>
        <taxon>Micrococcales</taxon>
        <taxon>Microbacteriaceae</taxon>
        <taxon>Curtobacterium</taxon>
    </lineage>
</organism>
<accession>A0ABU8YEE0</accession>
<dbReference type="PANTHER" id="PTHR43736:SF4">
    <property type="entry name" value="SLR1690 PROTEIN"/>
    <property type="match status" value="1"/>
</dbReference>
<evidence type="ECO:0008006" key="3">
    <source>
        <dbReference type="Google" id="ProtNLM"/>
    </source>
</evidence>
<dbReference type="CDD" id="cd18873">
    <property type="entry name" value="NUDIX_NadM_like"/>
    <property type="match status" value="1"/>
</dbReference>
<comment type="caution">
    <text evidence="1">The sequence shown here is derived from an EMBL/GenBank/DDBJ whole genome shotgun (WGS) entry which is preliminary data.</text>
</comment>
<evidence type="ECO:0000313" key="1">
    <source>
        <dbReference type="EMBL" id="MEK0172912.1"/>
    </source>
</evidence>
<gene>
    <name evidence="1" type="ORF">WMN62_15680</name>
</gene>
<dbReference type="EMBL" id="JBBLYY010000077">
    <property type="protein sequence ID" value="MEK0172912.1"/>
    <property type="molecule type" value="Genomic_DNA"/>
</dbReference>